<comment type="caution">
    <text evidence="2">The sequence shown here is derived from an EMBL/GenBank/DDBJ whole genome shotgun (WGS) entry which is preliminary data.</text>
</comment>
<keyword evidence="3" id="KW-1185">Reference proteome</keyword>
<dbReference type="Gene3D" id="3.30.1590.10">
    <property type="entry name" value="Maltooligosyl trehalose synthase, domain 2"/>
    <property type="match status" value="1"/>
</dbReference>
<dbReference type="PANTHER" id="PTHR10357:SF216">
    <property type="entry name" value="MALTOOLIGOSYL TREHALOSE SYNTHASE-RELATED"/>
    <property type="match status" value="1"/>
</dbReference>
<dbReference type="CDD" id="cd11336">
    <property type="entry name" value="AmyAc_MTSase"/>
    <property type="match status" value="1"/>
</dbReference>
<sequence>MRTTTADAAPHRAASAVALTVGKITGGAFSLVADPLALRGMSDKTGSVLTPTSTYRLQITSQQDLFRAAELVPYLKRLGADWVYLSPILRATSGSDHGYDVTDPTEIDPERGGADGLTALSKAAHDAAMGVVVDIVPNHQGVAVPRENPWWWSLLTDGKNSPHADSFDVDWAAGNGKIVIPVLGDGDEDLSALTVEDGTLRYYENVYPLAEGTYQDGDSPQGVHAKQNYELVNWRRGDSELNYRRFFTVTTLAGVRVEDQKVFDDSHVEVRRWFDEKLVDGLRIDHPDGVRDPEDYLAKLADVTGGAWTTVEKILEPGETLPRQWKTAGTTGYDSLGWIDRVLTNPEGHYELASLDTKLREGDPVRWEELIHGTKRRMADVGLSAEVHRVVRDLPGDFGHSDEQAYDGLAEILAHFPVYRTYLPFGVDYQREAVAAAKQARPELSAVLDDLAQVLGDAAASAEELTEAAQRFQQTSGMVMAKGVEDTAFYRFSKLTSLTEVGGDPSVFSLTPAEFHELAAERQRESPDTMNALTTHDTKRSASVRARITVLSESAKAWSEVLATLFPRAREAGIAITDGPAVNLVLQAIVGAWPLERERAVDYAMKAVREASVSTAWVDGDEEFEEQLTRLIDFVFTNPRARGIVEGFVERATAPGWSNALAATALQLTLPGVPDVYQGQELWEPSLVDPDNRRPVDFELRAELLTDLDAGLPGTAGGSPAVDDTGAARMLLTSRALRLRREHPELFTGYEPLGLTGTLSDHALGFDRGGAATVVTRFPVGLARAGGWTDETVNLADGEWEDILTRRTFTSTGGVKLAELLDTYPVALLRRKDR</sequence>
<dbReference type="InterPro" id="IPR006047">
    <property type="entry name" value="GH13_cat_dom"/>
</dbReference>
<proteinExistence type="predicted"/>
<organism evidence="2 3">
    <name type="scientific">Kocuria gwangalliensis</name>
    <dbReference type="NCBI Taxonomy" id="501592"/>
    <lineage>
        <taxon>Bacteria</taxon>
        <taxon>Bacillati</taxon>
        <taxon>Actinomycetota</taxon>
        <taxon>Actinomycetes</taxon>
        <taxon>Micrococcales</taxon>
        <taxon>Micrococcaceae</taxon>
        <taxon>Kocuria</taxon>
    </lineage>
</organism>
<dbReference type="Proteomes" id="UP001501446">
    <property type="component" value="Unassembled WGS sequence"/>
</dbReference>
<dbReference type="InterPro" id="IPR013797">
    <property type="entry name" value="Maltooligo_trehalose_synth_4"/>
</dbReference>
<dbReference type="Pfam" id="PF00128">
    <property type="entry name" value="Alpha-amylase"/>
    <property type="match status" value="1"/>
</dbReference>
<dbReference type="InterPro" id="IPR017853">
    <property type="entry name" value="GH"/>
</dbReference>
<dbReference type="Gene3D" id="1.10.10.470">
    <property type="entry name" value="Maltooligosyl trehalose synthase, domain 4"/>
    <property type="match status" value="1"/>
</dbReference>
<dbReference type="Gene3D" id="3.20.20.80">
    <property type="entry name" value="Glycosidases"/>
    <property type="match status" value="1"/>
</dbReference>
<protein>
    <submittedName>
        <fullName evidence="2">Malto-oligosyltrehalose synthase</fullName>
    </submittedName>
</protein>
<evidence type="ECO:0000313" key="2">
    <source>
        <dbReference type="EMBL" id="GAA4697848.1"/>
    </source>
</evidence>
<name>A0ABP8WYU4_9MICC</name>
<accession>A0ABP8WYU4</accession>
<dbReference type="NCBIfam" id="TIGR02401">
    <property type="entry name" value="trehalose_TreY"/>
    <property type="match status" value="1"/>
</dbReference>
<dbReference type="SUPFAM" id="SSF51445">
    <property type="entry name" value="(Trans)glycosidases"/>
    <property type="match status" value="1"/>
</dbReference>
<dbReference type="PANTHER" id="PTHR10357">
    <property type="entry name" value="ALPHA-AMYLASE FAMILY MEMBER"/>
    <property type="match status" value="1"/>
</dbReference>
<dbReference type="EMBL" id="BAABLN010000017">
    <property type="protein sequence ID" value="GAA4697848.1"/>
    <property type="molecule type" value="Genomic_DNA"/>
</dbReference>
<dbReference type="Gene3D" id="1.10.150.200">
    <property type="entry name" value="Maltooligosyl trehalose synthase, domain 3"/>
    <property type="match status" value="1"/>
</dbReference>
<evidence type="ECO:0000313" key="3">
    <source>
        <dbReference type="Proteomes" id="UP001501446"/>
    </source>
</evidence>
<dbReference type="SMART" id="SM00642">
    <property type="entry name" value="Aamy"/>
    <property type="match status" value="1"/>
</dbReference>
<dbReference type="InterPro" id="IPR012767">
    <property type="entry name" value="Trehalose_TreY"/>
</dbReference>
<reference evidence="3" key="1">
    <citation type="journal article" date="2019" name="Int. J. Syst. Evol. Microbiol.">
        <title>The Global Catalogue of Microorganisms (GCM) 10K type strain sequencing project: providing services to taxonomists for standard genome sequencing and annotation.</title>
        <authorList>
            <consortium name="The Broad Institute Genomics Platform"/>
            <consortium name="The Broad Institute Genome Sequencing Center for Infectious Disease"/>
            <person name="Wu L."/>
            <person name="Ma J."/>
        </authorList>
    </citation>
    <scope>NUCLEOTIDE SEQUENCE [LARGE SCALE GENOMIC DNA]</scope>
    <source>
        <strain evidence="3">JCM 18958</strain>
    </source>
</reference>
<gene>
    <name evidence="2" type="primary">treY</name>
    <name evidence="2" type="ORF">GCM10025781_14940</name>
</gene>
<evidence type="ECO:0000259" key="1">
    <source>
        <dbReference type="SMART" id="SM00642"/>
    </source>
</evidence>
<feature type="domain" description="Glycosyl hydrolase family 13 catalytic" evidence="1">
    <location>
        <begin position="51"/>
        <end position="709"/>
    </location>
</feature>